<dbReference type="InterPro" id="IPR041588">
    <property type="entry name" value="Integrase_H2C2"/>
</dbReference>
<dbReference type="GO" id="GO:0015074">
    <property type="term" value="P:DNA integration"/>
    <property type="evidence" value="ECO:0007669"/>
    <property type="project" value="InterPro"/>
</dbReference>
<dbReference type="InterPro" id="IPR041373">
    <property type="entry name" value="RT_RNaseH"/>
</dbReference>
<dbReference type="Pfam" id="PF17921">
    <property type="entry name" value="Integrase_H2C2"/>
    <property type="match status" value="1"/>
</dbReference>
<dbReference type="InterPro" id="IPR021109">
    <property type="entry name" value="Peptidase_aspartic_dom_sf"/>
</dbReference>
<reference evidence="10" key="1">
    <citation type="submission" date="2020-06" db="EMBL/GenBank/DDBJ databases">
        <authorList>
            <person name="Li T."/>
            <person name="Hu X."/>
            <person name="Zhang T."/>
            <person name="Song X."/>
            <person name="Zhang H."/>
            <person name="Dai N."/>
            <person name="Sheng W."/>
            <person name="Hou X."/>
            <person name="Wei L."/>
        </authorList>
    </citation>
    <scope>NUCLEOTIDE SEQUENCE</scope>
    <source>
        <strain evidence="10">G02</strain>
        <tissue evidence="10">Leaf</tissue>
    </source>
</reference>
<feature type="compositionally biased region" description="Low complexity" evidence="8">
    <location>
        <begin position="1006"/>
        <end position="1023"/>
    </location>
</feature>
<keyword evidence="5" id="KW-0255">Endonuclease</keyword>
<keyword evidence="4" id="KW-0540">Nuclease</keyword>
<dbReference type="CDD" id="cd01647">
    <property type="entry name" value="RT_LTR"/>
    <property type="match status" value="1"/>
</dbReference>
<dbReference type="InterPro" id="IPR001584">
    <property type="entry name" value="Integrase_cat-core"/>
</dbReference>
<dbReference type="GO" id="GO:0004519">
    <property type="term" value="F:endonuclease activity"/>
    <property type="evidence" value="ECO:0007669"/>
    <property type="project" value="UniProtKB-KW"/>
</dbReference>
<evidence type="ECO:0000256" key="2">
    <source>
        <dbReference type="ARBA" id="ARBA00022679"/>
    </source>
</evidence>
<dbReference type="InterPro" id="IPR000477">
    <property type="entry name" value="RT_dom"/>
</dbReference>
<dbReference type="Pfam" id="PF00665">
    <property type="entry name" value="rve"/>
    <property type="match status" value="1"/>
</dbReference>
<dbReference type="FunFam" id="3.30.70.270:FF:000020">
    <property type="entry name" value="Transposon Tf2-6 polyprotein-like Protein"/>
    <property type="match status" value="1"/>
</dbReference>
<dbReference type="Pfam" id="PF17917">
    <property type="entry name" value="RT_RNaseH"/>
    <property type="match status" value="1"/>
</dbReference>
<protein>
    <recommendedName>
        <fullName evidence="1">RNA-directed DNA polymerase</fullName>
        <ecNumber evidence="1">2.7.7.49</ecNumber>
    </recommendedName>
</protein>
<dbReference type="PANTHER" id="PTHR37984:SF5">
    <property type="entry name" value="PROTEIN NYNRIN-LIKE"/>
    <property type="match status" value="1"/>
</dbReference>
<dbReference type="InterPro" id="IPR012337">
    <property type="entry name" value="RNaseH-like_sf"/>
</dbReference>
<evidence type="ECO:0000256" key="7">
    <source>
        <dbReference type="ARBA" id="ARBA00022918"/>
    </source>
</evidence>
<dbReference type="PANTHER" id="PTHR37984">
    <property type="entry name" value="PROTEIN CBG26694"/>
    <property type="match status" value="1"/>
</dbReference>
<dbReference type="Gene3D" id="2.40.70.10">
    <property type="entry name" value="Acid Proteases"/>
    <property type="match status" value="1"/>
</dbReference>
<dbReference type="SUPFAM" id="SSF56672">
    <property type="entry name" value="DNA/RNA polymerases"/>
    <property type="match status" value="1"/>
</dbReference>
<name>A0AAW2JPA3_SESRA</name>
<keyword evidence="6" id="KW-0378">Hydrolase</keyword>
<dbReference type="Gene3D" id="3.30.420.10">
    <property type="entry name" value="Ribonuclease H-like superfamily/Ribonuclease H"/>
    <property type="match status" value="1"/>
</dbReference>
<evidence type="ECO:0000256" key="8">
    <source>
        <dbReference type="SAM" id="MobiDB-lite"/>
    </source>
</evidence>
<dbReference type="FunFam" id="3.10.20.370:FF:000001">
    <property type="entry name" value="Retrovirus-related Pol polyprotein from transposon 17.6-like protein"/>
    <property type="match status" value="1"/>
</dbReference>
<gene>
    <name evidence="10" type="ORF">Sradi_6678600</name>
</gene>
<dbReference type="EC" id="2.7.7.49" evidence="1"/>
<evidence type="ECO:0000256" key="3">
    <source>
        <dbReference type="ARBA" id="ARBA00022695"/>
    </source>
</evidence>
<dbReference type="CDD" id="cd00303">
    <property type="entry name" value="retropepsin_like"/>
    <property type="match status" value="1"/>
</dbReference>
<evidence type="ECO:0000256" key="1">
    <source>
        <dbReference type="ARBA" id="ARBA00012493"/>
    </source>
</evidence>
<dbReference type="InterPro" id="IPR050951">
    <property type="entry name" value="Retrovirus_Pol_polyprotein"/>
</dbReference>
<dbReference type="CDD" id="cd09274">
    <property type="entry name" value="RNase_HI_RT_Ty3"/>
    <property type="match status" value="1"/>
</dbReference>
<evidence type="ECO:0000256" key="6">
    <source>
        <dbReference type="ARBA" id="ARBA00022801"/>
    </source>
</evidence>
<dbReference type="GO" id="GO:0003964">
    <property type="term" value="F:RNA-directed DNA polymerase activity"/>
    <property type="evidence" value="ECO:0007669"/>
    <property type="project" value="UniProtKB-KW"/>
</dbReference>
<comment type="caution">
    <text evidence="10">The sequence shown here is derived from an EMBL/GenBank/DDBJ whole genome shotgun (WGS) entry which is preliminary data.</text>
</comment>
<evidence type="ECO:0000256" key="5">
    <source>
        <dbReference type="ARBA" id="ARBA00022759"/>
    </source>
</evidence>
<keyword evidence="2" id="KW-0808">Transferase</keyword>
<keyword evidence="3" id="KW-0548">Nucleotidyltransferase</keyword>
<dbReference type="InterPro" id="IPR043502">
    <property type="entry name" value="DNA/RNA_pol_sf"/>
</dbReference>
<feature type="region of interest" description="Disordered" evidence="8">
    <location>
        <begin position="1000"/>
        <end position="1073"/>
    </location>
</feature>
<dbReference type="SUPFAM" id="SSF53098">
    <property type="entry name" value="Ribonuclease H-like"/>
    <property type="match status" value="1"/>
</dbReference>
<feature type="compositionally biased region" description="Polar residues" evidence="8">
    <location>
        <begin position="1062"/>
        <end position="1071"/>
    </location>
</feature>
<dbReference type="InterPro" id="IPR036397">
    <property type="entry name" value="RNaseH_sf"/>
</dbReference>
<dbReference type="GO" id="GO:0016787">
    <property type="term" value="F:hydrolase activity"/>
    <property type="evidence" value="ECO:0007669"/>
    <property type="project" value="UniProtKB-KW"/>
</dbReference>
<keyword evidence="7" id="KW-0695">RNA-directed DNA polymerase</keyword>
<dbReference type="Gene3D" id="1.10.340.70">
    <property type="match status" value="1"/>
</dbReference>
<dbReference type="Gene3D" id="3.30.70.270">
    <property type="match status" value="2"/>
</dbReference>
<sequence>MHELTPTIVTLQLADRSIKYPRGIIEDVLVKVGKFVIPVDFVVLDMEEDANTPLILGRPFLATGKALIDVQKGQLTLRINDEEVIFNVFKAIKHPRVADHEAFSIDCIEMLQRDCVNLSNDLDPITDCIVNSDRFESQGRTEESRHAICHLDAGRGEISSRPRRYLPLGGPPTSELKPSIEKPPILELKPLPSHLKYIFLGEDETLPVIISSDLTGLQEEKLKRVLRENIKAIGWSIADIRGISPVTCTHKILMEEGHKPKAQPQRRLNPNMQEVVKKEILKWLAAGIIYPISDSMWVAIAPEDQEKTTFTCPYGTFAFRRMPFGLCNAPATFQRCMISVFGDFIDHFMEVFMDDFSVYASSFNACLVNLGKVLQRCEETNLVLNWEKCHFMVKEGIVLGHKVSYRGIEVDKAKVDLIAKLPPPQSVKEVRGFLGHAGFYRRFIKDFSKIAKPLTNLLSKDAQFHFDDACLHAFRDLKEKLTTAPIVSAPAWDLPFEIMCDASNDTLGAVLGQRVEKRFHTIYYASRTMNDAQRNYATTEKELLAVIFAIEKFRPYLLLSKVIVFTDHSALRYLMSKSDAKPRLLRWILLLQEFDLEIKDRRGCENTVADHLSRLNPTYVENMHNSPLQDEFPDEQLFAITQIEEPWFADFANFLAGKVIPPHLSYQQKKKFFSDIKYYLWDEPYLYKRCGDGMVRRCVPEEEMQSILGFCHDREVGGHHGGAKTAAKVLQCGFYWPSLFKDAHKYVSSCDQCQRTGNISHRNEMPLSNVLVCEIFDVWGIDFMGPFPKSYNNAYILVAVDYVSKWVEAIGTPTNDGRVVLKFIKKFIFTRYGTPRAIISDGGKHFCNKQFEALLKKFGVTHRIATPYHPQTSGQVEVSNREIKQILEKTVGTSRKDWALKLDDALWAYRTAFKTPIGQQRKLQLNELDEIRHHAYENARIFKERTKAWHDARIRPKDFSEGDKVLLFNSRLKLFPGKFRSKWSGPYTVTTVFPHGAVELLGEQGHGPSSPTHHSLSLSLSSPCRPAAAARVHGHRATAPPPPSSSPTDARSLHPAACRRCSPSTALQPSPSHRAAAVDHFQWTNRGRRVLVVVSAKIPSPCLQRKPTSVGTFTFVLNATETEVLLGYHHQPSPNGRVYDSSKTKDTYVRDPALKYLHRFLAFTFSGRKDSSAALNKTELFFLWSMLTHTRSLITHIALNAQLIDLTTTHLHIACTPHPLDVAALDQMGLLTRRNGLLCFTPPGEPGARLGRRQREASPESDEDPTPLASETLHDRLDGLDERLRRLELNLHAYFEFQHFQPPFPPPPSLALYPHAQGSFHLVSILSFPCGV</sequence>
<evidence type="ECO:0000259" key="9">
    <source>
        <dbReference type="PROSITE" id="PS50994"/>
    </source>
</evidence>
<dbReference type="GO" id="GO:0003676">
    <property type="term" value="F:nucleic acid binding"/>
    <property type="evidence" value="ECO:0007669"/>
    <property type="project" value="InterPro"/>
</dbReference>
<dbReference type="EMBL" id="JACGWJ010000032">
    <property type="protein sequence ID" value="KAL0296265.1"/>
    <property type="molecule type" value="Genomic_DNA"/>
</dbReference>
<dbReference type="Gene3D" id="3.10.10.10">
    <property type="entry name" value="HIV Type 1 Reverse Transcriptase, subunit A, domain 1"/>
    <property type="match status" value="2"/>
</dbReference>
<evidence type="ECO:0000256" key="4">
    <source>
        <dbReference type="ARBA" id="ARBA00022722"/>
    </source>
</evidence>
<accession>A0AAW2JPA3</accession>
<organism evidence="10">
    <name type="scientific">Sesamum radiatum</name>
    <name type="common">Black benniseed</name>
    <dbReference type="NCBI Taxonomy" id="300843"/>
    <lineage>
        <taxon>Eukaryota</taxon>
        <taxon>Viridiplantae</taxon>
        <taxon>Streptophyta</taxon>
        <taxon>Embryophyta</taxon>
        <taxon>Tracheophyta</taxon>
        <taxon>Spermatophyta</taxon>
        <taxon>Magnoliopsida</taxon>
        <taxon>eudicotyledons</taxon>
        <taxon>Gunneridae</taxon>
        <taxon>Pentapetalae</taxon>
        <taxon>asterids</taxon>
        <taxon>lamiids</taxon>
        <taxon>Lamiales</taxon>
        <taxon>Pedaliaceae</taxon>
        <taxon>Sesamum</taxon>
    </lineage>
</organism>
<proteinExistence type="predicted"/>
<evidence type="ECO:0000313" key="10">
    <source>
        <dbReference type="EMBL" id="KAL0296265.1"/>
    </source>
</evidence>
<dbReference type="PROSITE" id="PS50994">
    <property type="entry name" value="INTEGRASE"/>
    <property type="match status" value="1"/>
</dbReference>
<feature type="domain" description="Integrase catalytic" evidence="9">
    <location>
        <begin position="762"/>
        <end position="930"/>
    </location>
</feature>
<dbReference type="InterPro" id="IPR043128">
    <property type="entry name" value="Rev_trsase/Diguanyl_cyclase"/>
</dbReference>
<reference evidence="10" key="2">
    <citation type="journal article" date="2024" name="Plant">
        <title>Genomic evolution and insights into agronomic trait innovations of Sesamum species.</title>
        <authorList>
            <person name="Miao H."/>
            <person name="Wang L."/>
            <person name="Qu L."/>
            <person name="Liu H."/>
            <person name="Sun Y."/>
            <person name="Le M."/>
            <person name="Wang Q."/>
            <person name="Wei S."/>
            <person name="Zheng Y."/>
            <person name="Lin W."/>
            <person name="Duan Y."/>
            <person name="Cao H."/>
            <person name="Xiong S."/>
            <person name="Wang X."/>
            <person name="Wei L."/>
            <person name="Li C."/>
            <person name="Ma Q."/>
            <person name="Ju M."/>
            <person name="Zhao R."/>
            <person name="Li G."/>
            <person name="Mu C."/>
            <person name="Tian Q."/>
            <person name="Mei H."/>
            <person name="Zhang T."/>
            <person name="Gao T."/>
            <person name="Zhang H."/>
        </authorList>
    </citation>
    <scope>NUCLEOTIDE SEQUENCE</scope>
    <source>
        <strain evidence="10">G02</strain>
    </source>
</reference>
<dbReference type="Pfam" id="PF00078">
    <property type="entry name" value="RVT_1"/>
    <property type="match status" value="1"/>
</dbReference>
<feature type="region of interest" description="Disordered" evidence="8">
    <location>
        <begin position="1242"/>
        <end position="1274"/>
    </location>
</feature>